<dbReference type="InterPro" id="IPR032787">
    <property type="entry name" value="Prok-E2_D"/>
</dbReference>
<protein>
    <submittedName>
        <fullName evidence="1">Prokaryotic E2 ligase family D protein</fullName>
    </submittedName>
</protein>
<name>A0ABS7YK01_9VIBR</name>
<organism evidence="1 2">
    <name type="scientific">Vibrio tritonius</name>
    <dbReference type="NCBI Taxonomy" id="1435069"/>
    <lineage>
        <taxon>Bacteria</taxon>
        <taxon>Pseudomonadati</taxon>
        <taxon>Pseudomonadota</taxon>
        <taxon>Gammaproteobacteria</taxon>
        <taxon>Vibrionales</taxon>
        <taxon>Vibrionaceae</taxon>
        <taxon>Vibrio</taxon>
    </lineage>
</organism>
<dbReference type="EMBL" id="JAIWIU010000003">
    <property type="protein sequence ID" value="MCA2014529.1"/>
    <property type="molecule type" value="Genomic_DNA"/>
</dbReference>
<keyword evidence="1" id="KW-0436">Ligase</keyword>
<gene>
    <name evidence="1" type="ORF">LDJ79_00305</name>
</gene>
<accession>A0ABS7YK01</accession>
<dbReference type="RefSeq" id="WP_225249174.1">
    <property type="nucleotide sequence ID" value="NZ_JAIWIU010000003.1"/>
</dbReference>
<keyword evidence="2" id="KW-1185">Reference proteome</keyword>
<sequence>MICVDPQESFSPNNNQQIKSKQLAMLFECINSEVYVTSFDVELHGAYPSLTNERVLNVDEVIQWIQSVQSPTRQLNNEFRLHDERILIDNSYIRMWVFTPSNSDCLYWKLSDEYSFIHPLKWCQFLFIQRANKLHIYAIGKTRPSLDTMLYRAPFPNIYAENNICLGNVAIDRSMSIDEVSYAYFNSIKTHSLGERFIKKMKNHCDYDCYLKWLERKSINQIQMSELIPYRTLRNVVEKFTHKDNSNV</sequence>
<comment type="caution">
    <text evidence="1">The sequence shown here is derived from an EMBL/GenBank/DDBJ whole genome shotgun (WGS) entry which is preliminary data.</text>
</comment>
<dbReference type="GO" id="GO:0016874">
    <property type="term" value="F:ligase activity"/>
    <property type="evidence" value="ECO:0007669"/>
    <property type="project" value="UniProtKB-KW"/>
</dbReference>
<dbReference type="Proteomes" id="UP001199044">
    <property type="component" value="Unassembled WGS sequence"/>
</dbReference>
<dbReference type="Pfam" id="PF14460">
    <property type="entry name" value="Prok-E2_D"/>
    <property type="match status" value="1"/>
</dbReference>
<reference evidence="2" key="1">
    <citation type="submission" date="2023-07" db="EMBL/GenBank/DDBJ databases">
        <title>Molecular identification of indigenous halophilic bacteria isolated from red sea cost, biodegradation of synthetic dyes and assessment of degraded metabolite toxicity.</title>
        <authorList>
            <person name="Chaieb K."/>
            <person name="Altayb H.N."/>
        </authorList>
    </citation>
    <scope>NUCLEOTIDE SEQUENCE [LARGE SCALE GENOMIC DNA]</scope>
    <source>
        <strain evidence="2">K20</strain>
    </source>
</reference>
<evidence type="ECO:0000313" key="2">
    <source>
        <dbReference type="Proteomes" id="UP001199044"/>
    </source>
</evidence>
<evidence type="ECO:0000313" key="1">
    <source>
        <dbReference type="EMBL" id="MCA2014529.1"/>
    </source>
</evidence>
<proteinExistence type="predicted"/>